<feature type="signal peptide" evidence="7">
    <location>
        <begin position="1"/>
        <end position="31"/>
    </location>
</feature>
<evidence type="ECO:0000256" key="6">
    <source>
        <dbReference type="PROSITE-ProRule" id="PRU00433"/>
    </source>
</evidence>
<reference evidence="9 10" key="1">
    <citation type="submission" date="2021-07" db="EMBL/GenBank/DDBJ databases">
        <title>Paraburkholderia edwinii protects Aspergillus sp. from phenazines by acting as a toxin sponge.</title>
        <authorList>
            <person name="Dahlstrom K.M."/>
            <person name="Newman D.K."/>
        </authorList>
    </citation>
    <scope>NUCLEOTIDE SEQUENCE [LARGE SCALE GENOMIC DNA]</scope>
    <source>
        <strain evidence="9 10">Pe01</strain>
    </source>
</reference>
<evidence type="ECO:0000256" key="7">
    <source>
        <dbReference type="SAM" id="SignalP"/>
    </source>
</evidence>
<evidence type="ECO:0000313" key="9">
    <source>
        <dbReference type="EMBL" id="QYD67127.1"/>
    </source>
</evidence>
<evidence type="ECO:0000259" key="8">
    <source>
        <dbReference type="PROSITE" id="PS51007"/>
    </source>
</evidence>
<evidence type="ECO:0000256" key="5">
    <source>
        <dbReference type="ARBA" id="ARBA00023004"/>
    </source>
</evidence>
<dbReference type="SUPFAM" id="SSF46626">
    <property type="entry name" value="Cytochrome c"/>
    <property type="match status" value="1"/>
</dbReference>
<dbReference type="Pfam" id="PF00034">
    <property type="entry name" value="Cytochrom_C"/>
    <property type="match status" value="1"/>
</dbReference>
<organism evidence="9 10">
    <name type="scientific">Paraburkholderia edwinii</name>
    <dbReference type="NCBI Taxonomy" id="2861782"/>
    <lineage>
        <taxon>Bacteria</taxon>
        <taxon>Pseudomonadati</taxon>
        <taxon>Pseudomonadota</taxon>
        <taxon>Betaproteobacteria</taxon>
        <taxon>Burkholderiales</taxon>
        <taxon>Burkholderiaceae</taxon>
        <taxon>Paraburkholderia</taxon>
    </lineage>
</organism>
<dbReference type="InterPro" id="IPR009056">
    <property type="entry name" value="Cyt_c-like_dom"/>
</dbReference>
<dbReference type="InterPro" id="IPR002327">
    <property type="entry name" value="Cyt_c_1A/1B"/>
</dbReference>
<feature type="domain" description="Cytochrome c" evidence="8">
    <location>
        <begin position="35"/>
        <end position="132"/>
    </location>
</feature>
<dbReference type="RefSeq" id="WP_219796121.1">
    <property type="nucleotide sequence ID" value="NZ_CP080095.1"/>
</dbReference>
<dbReference type="Gene3D" id="1.10.760.10">
    <property type="entry name" value="Cytochrome c-like domain"/>
    <property type="match status" value="1"/>
</dbReference>
<keyword evidence="7" id="KW-0732">Signal</keyword>
<keyword evidence="10" id="KW-1185">Reference proteome</keyword>
<dbReference type="PRINTS" id="PR00604">
    <property type="entry name" value="CYTCHRMECIAB"/>
</dbReference>
<dbReference type="PANTHER" id="PTHR11961">
    <property type="entry name" value="CYTOCHROME C"/>
    <property type="match status" value="1"/>
</dbReference>
<evidence type="ECO:0000256" key="4">
    <source>
        <dbReference type="ARBA" id="ARBA00022982"/>
    </source>
</evidence>
<keyword evidence="3 6" id="KW-0479">Metal-binding</keyword>
<dbReference type="Proteomes" id="UP000826462">
    <property type="component" value="Chromosome 1"/>
</dbReference>
<dbReference type="PROSITE" id="PS51007">
    <property type="entry name" value="CYTC"/>
    <property type="match status" value="1"/>
</dbReference>
<keyword evidence="5 6" id="KW-0408">Iron</keyword>
<keyword evidence="4" id="KW-0249">Electron transport</keyword>
<evidence type="ECO:0000256" key="1">
    <source>
        <dbReference type="ARBA" id="ARBA00022448"/>
    </source>
</evidence>
<keyword evidence="2 6" id="KW-0349">Heme</keyword>
<keyword evidence="1" id="KW-0813">Transport</keyword>
<name>A0ABX8UEG8_9BURK</name>
<protein>
    <submittedName>
        <fullName evidence="9">C-type cytochrome</fullName>
    </submittedName>
</protein>
<gene>
    <name evidence="9" type="ORF">KZJ38_12015</name>
</gene>
<proteinExistence type="predicted"/>
<evidence type="ECO:0000256" key="2">
    <source>
        <dbReference type="ARBA" id="ARBA00022617"/>
    </source>
</evidence>
<sequence length="140" mass="15058">MRSPPPKALLRISTALLAMTALSSISHLALAQTNNDVAAGKSLYEAKCSGCHSVDTNRIGPMHRGVVGREVASVPGFDYSPAIKQLHGVWTKERLDKWLQNPQAVAPGTIMFASVDNPVERREIIAYLATLVPTTAAKPQ</sequence>
<evidence type="ECO:0000313" key="10">
    <source>
        <dbReference type="Proteomes" id="UP000826462"/>
    </source>
</evidence>
<dbReference type="EMBL" id="CP080095">
    <property type="protein sequence ID" value="QYD67127.1"/>
    <property type="molecule type" value="Genomic_DNA"/>
</dbReference>
<dbReference type="InterPro" id="IPR036909">
    <property type="entry name" value="Cyt_c-like_dom_sf"/>
</dbReference>
<accession>A0ABX8UEG8</accession>
<feature type="chain" id="PRO_5046759588" evidence="7">
    <location>
        <begin position="32"/>
        <end position="140"/>
    </location>
</feature>
<evidence type="ECO:0000256" key="3">
    <source>
        <dbReference type="ARBA" id="ARBA00022723"/>
    </source>
</evidence>